<dbReference type="SMART" id="SM00420">
    <property type="entry name" value="HTH_DEOR"/>
    <property type="match status" value="1"/>
</dbReference>
<evidence type="ECO:0000259" key="4">
    <source>
        <dbReference type="PROSITE" id="PS51000"/>
    </source>
</evidence>
<dbReference type="InterPro" id="IPR036390">
    <property type="entry name" value="WH_DNA-bd_sf"/>
</dbReference>
<sequence>MEIMERRHVRQLTAVEPSCSQLIQRRNPRHVCGGRFSHCSTSFCRQKCHCNRGSTCFAELATVKRSLELSILPELPWMRHCDLPLHLCVKPMQFAPSSWMEQINGFSDISSGACSAQRGIEILATIFDILRLMARKADNSAARHEYILRALQESGTVSIESLCKTFGASLATIRRDLADLEQRSLIKRVRGGAVPIGPLFYEPFRNDTSFQDKIASFAYEKRRIARVAAGMVQPGQTIALSGGTTTTEVVRNLKTMRGISIITNTVNVAMELSNCKDIEVIVTGGVLRGNWFTLIGPIANASTEMLFADIIFLGVDGIDAQRGLTCTNPAEAELLRKLTAQSTKKVVVADHSKLGHMSKYLLCPTRNIDCLITDSGASRGLIAPFEKQGISIIKA</sequence>
<dbReference type="InterPro" id="IPR014036">
    <property type="entry name" value="DeoR-like_C"/>
</dbReference>
<dbReference type="SMART" id="SM01134">
    <property type="entry name" value="DeoRC"/>
    <property type="match status" value="1"/>
</dbReference>
<dbReference type="InterPro" id="IPR001034">
    <property type="entry name" value="DeoR_HTH"/>
</dbReference>
<comment type="caution">
    <text evidence="5">The sequence shown here is derived from an EMBL/GenBank/DDBJ whole genome shotgun (WGS) entry which is preliminary data.</text>
</comment>
<protein>
    <submittedName>
        <fullName evidence="5">DeoR/GlpR transcriptional regulator</fullName>
    </submittedName>
</protein>
<dbReference type="InterPro" id="IPR018356">
    <property type="entry name" value="Tscrpt_reg_HTH_DeoR_CS"/>
</dbReference>
<dbReference type="InterPro" id="IPR050313">
    <property type="entry name" value="Carb_Metab_HTH_regulators"/>
</dbReference>
<gene>
    <name evidence="5" type="ORF">ESZ00_09600</name>
</gene>
<evidence type="ECO:0000313" key="6">
    <source>
        <dbReference type="Proteomes" id="UP000290253"/>
    </source>
</evidence>
<keyword evidence="2" id="KW-0238">DNA-binding</keyword>
<dbReference type="Proteomes" id="UP000290253">
    <property type="component" value="Unassembled WGS sequence"/>
</dbReference>
<dbReference type="SUPFAM" id="SSF46785">
    <property type="entry name" value="Winged helix' DNA-binding domain"/>
    <property type="match status" value="1"/>
</dbReference>
<dbReference type="InterPro" id="IPR037171">
    <property type="entry name" value="NagB/RpiA_transferase-like"/>
</dbReference>
<evidence type="ECO:0000256" key="3">
    <source>
        <dbReference type="ARBA" id="ARBA00023163"/>
    </source>
</evidence>
<keyword evidence="3" id="KW-0804">Transcription</keyword>
<dbReference type="PANTHER" id="PTHR30363:SF44">
    <property type="entry name" value="AGA OPERON TRANSCRIPTIONAL REPRESSOR-RELATED"/>
    <property type="match status" value="1"/>
</dbReference>
<name>A0A4Q1SDC1_9BACT</name>
<dbReference type="EMBL" id="SDMK01000002">
    <property type="protein sequence ID" value="RXS94888.1"/>
    <property type="molecule type" value="Genomic_DNA"/>
</dbReference>
<evidence type="ECO:0000256" key="1">
    <source>
        <dbReference type="ARBA" id="ARBA00023015"/>
    </source>
</evidence>
<evidence type="ECO:0000313" key="5">
    <source>
        <dbReference type="EMBL" id="RXS94888.1"/>
    </source>
</evidence>
<dbReference type="PANTHER" id="PTHR30363">
    <property type="entry name" value="HTH-TYPE TRANSCRIPTIONAL REGULATOR SRLR-RELATED"/>
    <property type="match status" value="1"/>
</dbReference>
<dbReference type="Pfam" id="PF08220">
    <property type="entry name" value="HTH_DeoR"/>
    <property type="match status" value="1"/>
</dbReference>
<dbReference type="Gene3D" id="3.40.50.1360">
    <property type="match status" value="1"/>
</dbReference>
<dbReference type="GO" id="GO:0003700">
    <property type="term" value="F:DNA-binding transcription factor activity"/>
    <property type="evidence" value="ECO:0007669"/>
    <property type="project" value="InterPro"/>
</dbReference>
<feature type="domain" description="HTH deoR-type" evidence="4">
    <location>
        <begin position="140"/>
        <end position="195"/>
    </location>
</feature>
<dbReference type="AlphaFoldDB" id="A0A4Q1SDC1"/>
<organism evidence="5 6">
    <name type="scientific">Silvibacterium dinghuense</name>
    <dbReference type="NCBI Taxonomy" id="1560006"/>
    <lineage>
        <taxon>Bacteria</taxon>
        <taxon>Pseudomonadati</taxon>
        <taxon>Acidobacteriota</taxon>
        <taxon>Terriglobia</taxon>
        <taxon>Terriglobales</taxon>
        <taxon>Acidobacteriaceae</taxon>
        <taxon>Silvibacterium</taxon>
    </lineage>
</organism>
<accession>A0A4Q1SDC1</accession>
<keyword evidence="6" id="KW-1185">Reference proteome</keyword>
<dbReference type="GO" id="GO:0003677">
    <property type="term" value="F:DNA binding"/>
    <property type="evidence" value="ECO:0007669"/>
    <property type="project" value="UniProtKB-KW"/>
</dbReference>
<dbReference type="Pfam" id="PF00455">
    <property type="entry name" value="DeoRC"/>
    <property type="match status" value="1"/>
</dbReference>
<dbReference type="OrthoDB" id="9797223at2"/>
<dbReference type="PROSITE" id="PS00894">
    <property type="entry name" value="HTH_DEOR_1"/>
    <property type="match status" value="1"/>
</dbReference>
<reference evidence="5 6" key="1">
    <citation type="journal article" date="2016" name="Int. J. Syst. Evol. Microbiol.">
        <title>Acidipila dinghuensis sp. nov., an acidobacterium isolated from forest soil.</title>
        <authorList>
            <person name="Jiang Y.W."/>
            <person name="Wang J."/>
            <person name="Chen M.H."/>
            <person name="Lv Y.Y."/>
            <person name="Qiu L.H."/>
        </authorList>
    </citation>
    <scope>NUCLEOTIDE SEQUENCE [LARGE SCALE GENOMIC DNA]</scope>
    <source>
        <strain evidence="5 6">DHOF10</strain>
    </source>
</reference>
<dbReference type="PROSITE" id="PS51000">
    <property type="entry name" value="HTH_DEOR_2"/>
    <property type="match status" value="1"/>
</dbReference>
<dbReference type="Gene3D" id="1.10.10.10">
    <property type="entry name" value="Winged helix-like DNA-binding domain superfamily/Winged helix DNA-binding domain"/>
    <property type="match status" value="1"/>
</dbReference>
<keyword evidence="1" id="KW-0805">Transcription regulation</keyword>
<proteinExistence type="predicted"/>
<dbReference type="SUPFAM" id="SSF100950">
    <property type="entry name" value="NagB/RpiA/CoA transferase-like"/>
    <property type="match status" value="1"/>
</dbReference>
<evidence type="ECO:0000256" key="2">
    <source>
        <dbReference type="ARBA" id="ARBA00023125"/>
    </source>
</evidence>
<dbReference type="InterPro" id="IPR036388">
    <property type="entry name" value="WH-like_DNA-bd_sf"/>
</dbReference>